<dbReference type="Gene3D" id="3.30.200.20">
    <property type="entry name" value="Phosphorylase Kinase, domain 1"/>
    <property type="match status" value="1"/>
</dbReference>
<evidence type="ECO:0000256" key="1">
    <source>
        <dbReference type="PROSITE-ProRule" id="PRU10141"/>
    </source>
</evidence>
<evidence type="ECO:0000313" key="4">
    <source>
        <dbReference type="Proteomes" id="UP000789570"/>
    </source>
</evidence>
<keyword evidence="1" id="KW-0547">Nucleotide-binding</keyword>
<feature type="domain" description="Protein kinase" evidence="2">
    <location>
        <begin position="26"/>
        <end position="70"/>
    </location>
</feature>
<dbReference type="PROSITE" id="PS50011">
    <property type="entry name" value="PROTEIN_KINASE_DOM"/>
    <property type="match status" value="1"/>
</dbReference>
<dbReference type="SUPFAM" id="SSF56112">
    <property type="entry name" value="Protein kinase-like (PK-like)"/>
    <property type="match status" value="1"/>
</dbReference>
<dbReference type="AlphaFoldDB" id="A0A9N9H513"/>
<gene>
    <name evidence="3" type="ORF">FCALED_LOCUS10901</name>
</gene>
<evidence type="ECO:0000313" key="3">
    <source>
        <dbReference type="EMBL" id="CAG8647752.1"/>
    </source>
</evidence>
<dbReference type="GO" id="GO:0005524">
    <property type="term" value="F:ATP binding"/>
    <property type="evidence" value="ECO:0007669"/>
    <property type="project" value="UniProtKB-UniRule"/>
</dbReference>
<keyword evidence="1" id="KW-0067">ATP-binding</keyword>
<dbReference type="OrthoDB" id="2427446at2759"/>
<dbReference type="InterPro" id="IPR017441">
    <property type="entry name" value="Protein_kinase_ATP_BS"/>
</dbReference>
<dbReference type="InterPro" id="IPR011009">
    <property type="entry name" value="Kinase-like_dom_sf"/>
</dbReference>
<dbReference type="GO" id="GO:0004672">
    <property type="term" value="F:protein kinase activity"/>
    <property type="evidence" value="ECO:0007669"/>
    <property type="project" value="InterPro"/>
</dbReference>
<sequence>MSNEYLTWIEKSIAKEYLNYYKYSDFKKIQPIGSGNFGNVYRINWKDTDSIFALKLLDDNKLMVKEIVNE</sequence>
<evidence type="ECO:0000259" key="2">
    <source>
        <dbReference type="PROSITE" id="PS50011"/>
    </source>
</evidence>
<dbReference type="InterPro" id="IPR000719">
    <property type="entry name" value="Prot_kinase_dom"/>
</dbReference>
<keyword evidence="4" id="KW-1185">Reference proteome</keyword>
<reference evidence="3" key="1">
    <citation type="submission" date="2021-06" db="EMBL/GenBank/DDBJ databases">
        <authorList>
            <person name="Kallberg Y."/>
            <person name="Tangrot J."/>
            <person name="Rosling A."/>
        </authorList>
    </citation>
    <scope>NUCLEOTIDE SEQUENCE</scope>
    <source>
        <strain evidence="3">UK204</strain>
    </source>
</reference>
<name>A0A9N9H513_9GLOM</name>
<proteinExistence type="predicted"/>
<dbReference type="EMBL" id="CAJVPQ010004257">
    <property type="protein sequence ID" value="CAG8647752.1"/>
    <property type="molecule type" value="Genomic_DNA"/>
</dbReference>
<feature type="binding site" evidence="1">
    <location>
        <position position="55"/>
    </location>
    <ligand>
        <name>ATP</name>
        <dbReference type="ChEBI" id="CHEBI:30616"/>
    </ligand>
</feature>
<dbReference type="Proteomes" id="UP000789570">
    <property type="component" value="Unassembled WGS sequence"/>
</dbReference>
<protein>
    <submittedName>
        <fullName evidence="3">10889_t:CDS:1</fullName>
    </submittedName>
</protein>
<organism evidence="3 4">
    <name type="scientific">Funneliformis caledonium</name>
    <dbReference type="NCBI Taxonomy" id="1117310"/>
    <lineage>
        <taxon>Eukaryota</taxon>
        <taxon>Fungi</taxon>
        <taxon>Fungi incertae sedis</taxon>
        <taxon>Mucoromycota</taxon>
        <taxon>Glomeromycotina</taxon>
        <taxon>Glomeromycetes</taxon>
        <taxon>Glomerales</taxon>
        <taxon>Glomeraceae</taxon>
        <taxon>Funneliformis</taxon>
    </lineage>
</organism>
<feature type="non-terminal residue" evidence="3">
    <location>
        <position position="70"/>
    </location>
</feature>
<dbReference type="PROSITE" id="PS00107">
    <property type="entry name" value="PROTEIN_KINASE_ATP"/>
    <property type="match status" value="1"/>
</dbReference>
<accession>A0A9N9H513</accession>
<comment type="caution">
    <text evidence="3">The sequence shown here is derived from an EMBL/GenBank/DDBJ whole genome shotgun (WGS) entry which is preliminary data.</text>
</comment>